<dbReference type="InterPro" id="IPR036291">
    <property type="entry name" value="NAD(P)-bd_dom_sf"/>
</dbReference>
<proteinExistence type="predicted"/>
<evidence type="ECO:0000313" key="2">
    <source>
        <dbReference type="EMBL" id="QSF47503.1"/>
    </source>
</evidence>
<dbReference type="EMBL" id="CP070969">
    <property type="protein sequence ID" value="QSF47503.1"/>
    <property type="molecule type" value="Genomic_DNA"/>
</dbReference>
<dbReference type="RefSeq" id="WP_206104897.1">
    <property type="nucleotide sequence ID" value="NZ_CP070969.1"/>
</dbReference>
<dbReference type="Proteomes" id="UP000663452">
    <property type="component" value="Chromosome"/>
</dbReference>
<accession>A0ABX7LKV2</accession>
<dbReference type="SUPFAM" id="SSF51735">
    <property type="entry name" value="NAD(P)-binding Rossmann-fold domains"/>
    <property type="match status" value="1"/>
</dbReference>
<dbReference type="InterPro" id="IPR013332">
    <property type="entry name" value="KPR_N"/>
</dbReference>
<feature type="domain" description="Ketopantoate reductase N-terminal" evidence="1">
    <location>
        <begin position="3"/>
        <end position="137"/>
    </location>
</feature>
<protein>
    <submittedName>
        <fullName evidence="2">Ketopantoate reductase family protein</fullName>
    </submittedName>
</protein>
<organism evidence="2 3">
    <name type="scientific">Paenibacillus tianjinensis</name>
    <dbReference type="NCBI Taxonomy" id="2810347"/>
    <lineage>
        <taxon>Bacteria</taxon>
        <taxon>Bacillati</taxon>
        <taxon>Bacillota</taxon>
        <taxon>Bacilli</taxon>
        <taxon>Bacillales</taxon>
        <taxon>Paenibacillaceae</taxon>
        <taxon>Paenibacillus</taxon>
    </lineage>
</organism>
<keyword evidence="3" id="KW-1185">Reference proteome</keyword>
<dbReference type="Pfam" id="PF02558">
    <property type="entry name" value="ApbA"/>
    <property type="match status" value="1"/>
</dbReference>
<gene>
    <name evidence="2" type="ORF">JRJ22_13600</name>
</gene>
<reference evidence="2 3" key="1">
    <citation type="submission" date="2021-02" db="EMBL/GenBank/DDBJ databases">
        <title>Paenibacillus tianjinensis sp. nov.</title>
        <authorList>
            <person name="Liu H."/>
        </authorList>
    </citation>
    <scope>NUCLEOTIDE SEQUENCE [LARGE SCALE GENOMIC DNA]</scope>
    <source>
        <strain evidence="2 3">TB2019</strain>
    </source>
</reference>
<name>A0ABX7LKV2_9BACL</name>
<sequence length="318" mass="35059">MKILIYGAGTIGSIFAGRLALSGYDITVLARGTRLVELKQNGVILVNPGNNREEIAKVNLIEHLLPDNIFDYIIVVMQKTQIGSVLPILSQNISKNIVFVVNTASGYDEWVHAVGSDRLMLGFPSAGGERVDGRVHYFIGKGFMRAFQSTTFSEYSGQKTERLQKIVDIFNSAGISSVVTSNMDMWQKTHVAMVTSIGNALYKHNSNNFALAKSYADIKLMVLGIKEGFAVLTKLGIKITPSKLHYLKLPVFMIAPIFKIIMGTKFAETAMAKHTAAAKPEMICLQEEFDMLIKKSNVATPSIDKLRKNLLKDDSPIV</sequence>
<evidence type="ECO:0000313" key="3">
    <source>
        <dbReference type="Proteomes" id="UP000663452"/>
    </source>
</evidence>
<evidence type="ECO:0000259" key="1">
    <source>
        <dbReference type="Pfam" id="PF02558"/>
    </source>
</evidence>
<dbReference type="Gene3D" id="3.40.50.720">
    <property type="entry name" value="NAD(P)-binding Rossmann-like Domain"/>
    <property type="match status" value="1"/>
</dbReference>